<proteinExistence type="predicted"/>
<feature type="non-terminal residue" evidence="1">
    <location>
        <position position="60"/>
    </location>
</feature>
<comment type="caution">
    <text evidence="1">The sequence shown here is derived from an EMBL/GenBank/DDBJ whole genome shotgun (WGS) entry which is preliminary data.</text>
</comment>
<protein>
    <submittedName>
        <fullName evidence="1">Uncharacterized protein</fullName>
    </submittedName>
</protein>
<dbReference type="AlphaFoldDB" id="X0WZU9"/>
<gene>
    <name evidence="1" type="ORF">S01H1_52715</name>
</gene>
<evidence type="ECO:0000313" key="1">
    <source>
        <dbReference type="EMBL" id="GAG18286.1"/>
    </source>
</evidence>
<name>X0WZU9_9ZZZZ</name>
<dbReference type="EMBL" id="BARS01034088">
    <property type="protein sequence ID" value="GAG18286.1"/>
    <property type="molecule type" value="Genomic_DNA"/>
</dbReference>
<organism evidence="1">
    <name type="scientific">marine sediment metagenome</name>
    <dbReference type="NCBI Taxonomy" id="412755"/>
    <lineage>
        <taxon>unclassified sequences</taxon>
        <taxon>metagenomes</taxon>
        <taxon>ecological metagenomes</taxon>
    </lineage>
</organism>
<sequence>MDRFWVKSAHGDSRNDIDGQEVRIRDWDYMEQIDEPGSTDSTRLLCYIVWDEETRMWRGV</sequence>
<reference evidence="1" key="1">
    <citation type="journal article" date="2014" name="Front. Microbiol.">
        <title>High frequency of phylogenetically diverse reductive dehalogenase-homologous genes in deep subseafloor sedimentary metagenomes.</title>
        <authorList>
            <person name="Kawai M."/>
            <person name="Futagami T."/>
            <person name="Toyoda A."/>
            <person name="Takaki Y."/>
            <person name="Nishi S."/>
            <person name="Hori S."/>
            <person name="Arai W."/>
            <person name="Tsubouchi T."/>
            <person name="Morono Y."/>
            <person name="Uchiyama I."/>
            <person name="Ito T."/>
            <person name="Fujiyama A."/>
            <person name="Inagaki F."/>
            <person name="Takami H."/>
        </authorList>
    </citation>
    <scope>NUCLEOTIDE SEQUENCE</scope>
    <source>
        <strain evidence="1">Expedition CK06-06</strain>
    </source>
</reference>
<accession>X0WZU9</accession>